<comment type="similarity">
    <text evidence="2 7">Belongs to the battenin family.</text>
</comment>
<evidence type="ECO:0000256" key="7">
    <source>
        <dbReference type="RuleBase" id="RU361113"/>
    </source>
</evidence>
<dbReference type="PIRSF" id="PIRSF015974">
    <property type="entry name" value="CLN3_BTN1"/>
    <property type="match status" value="1"/>
</dbReference>
<dbReference type="KEGG" id="fas:105266254"/>
<feature type="transmembrane region" description="Helical" evidence="7">
    <location>
        <begin position="256"/>
        <end position="278"/>
    </location>
</feature>
<dbReference type="GO" id="GO:0012505">
    <property type="term" value="C:endomembrane system"/>
    <property type="evidence" value="ECO:0007669"/>
    <property type="project" value="UniProtKB-SubCell"/>
</dbReference>
<dbReference type="PANTHER" id="PTHR10981:SF0">
    <property type="entry name" value="BATTENIN"/>
    <property type="match status" value="1"/>
</dbReference>
<dbReference type="InterPro" id="IPR036259">
    <property type="entry name" value="MFS_trans_sf"/>
</dbReference>
<feature type="transmembrane region" description="Helical" evidence="7">
    <location>
        <begin position="346"/>
        <end position="369"/>
    </location>
</feature>
<feature type="transmembrane region" description="Helical" evidence="7">
    <location>
        <begin position="29"/>
        <end position="50"/>
    </location>
</feature>
<dbReference type="GO" id="GO:0005765">
    <property type="term" value="C:lysosomal membrane"/>
    <property type="evidence" value="ECO:0007669"/>
    <property type="project" value="UniProtKB-SubCell"/>
</dbReference>
<dbReference type="PRINTS" id="PR01315">
    <property type="entry name" value="BATTENIN"/>
</dbReference>
<feature type="transmembrane region" description="Helical" evidence="7">
    <location>
        <begin position="170"/>
        <end position="191"/>
    </location>
</feature>
<organism evidence="8 9">
    <name type="scientific">Fopius arisanus</name>
    <dbReference type="NCBI Taxonomy" id="64838"/>
    <lineage>
        <taxon>Eukaryota</taxon>
        <taxon>Metazoa</taxon>
        <taxon>Ecdysozoa</taxon>
        <taxon>Arthropoda</taxon>
        <taxon>Hexapoda</taxon>
        <taxon>Insecta</taxon>
        <taxon>Pterygota</taxon>
        <taxon>Neoptera</taxon>
        <taxon>Endopterygota</taxon>
        <taxon>Hymenoptera</taxon>
        <taxon>Apocrita</taxon>
        <taxon>Ichneumonoidea</taxon>
        <taxon>Braconidae</taxon>
        <taxon>Opiinae</taxon>
        <taxon>Fopius</taxon>
    </lineage>
</organism>
<name>A0A9R1TYI9_9HYME</name>
<evidence type="ECO:0000256" key="5">
    <source>
        <dbReference type="ARBA" id="ARBA00022989"/>
    </source>
</evidence>
<feature type="transmembrane region" description="Helical" evidence="7">
    <location>
        <begin position="82"/>
        <end position="103"/>
    </location>
</feature>
<feature type="transmembrane region" description="Helical" evidence="7">
    <location>
        <begin position="197"/>
        <end position="217"/>
    </location>
</feature>
<dbReference type="GO" id="GO:0007040">
    <property type="term" value="P:lysosome organization"/>
    <property type="evidence" value="ECO:0007669"/>
    <property type="project" value="TreeGrafter"/>
</dbReference>
<dbReference type="GeneID" id="105266254"/>
<evidence type="ECO:0000256" key="3">
    <source>
        <dbReference type="ARBA" id="ARBA00022448"/>
    </source>
</evidence>
<proteinExistence type="inferred from homology"/>
<evidence type="ECO:0000256" key="1">
    <source>
        <dbReference type="ARBA" id="ARBA00004127"/>
    </source>
</evidence>
<feature type="transmembrane region" description="Helical" evidence="7">
    <location>
        <begin position="321"/>
        <end position="340"/>
    </location>
</feature>
<dbReference type="Gene3D" id="1.20.1250.20">
    <property type="entry name" value="MFS general substrate transporter like domains"/>
    <property type="match status" value="1"/>
</dbReference>
<evidence type="ECO:0000256" key="4">
    <source>
        <dbReference type="ARBA" id="ARBA00022692"/>
    </source>
</evidence>
<gene>
    <name evidence="9" type="primary">Cln3</name>
</gene>
<keyword evidence="5 7" id="KW-1133">Transmembrane helix</keyword>
<sequence length="414" mass="45975">MDVRKVSHSIKSEHNDVESNSRATRWRNLLAFWFLGLCNNYGYVVVLTAAHDILASKFGTHEHDNGSSSITNTTRDSRGCNAVSTGAILLADIVPCLIVKLMVPFLPFFIHVRMMTCVLCSISGFLAVSLGETQWITIFGVILTSISSGLGEVSVVSYSHKFGKESIASWSSGTGGAGIIGAFSYAGLTVIMTSENALLTMLIIPVIQAIAFWLLLVHPAEQPIVKYGIDSQEEIVKMPKKTIPEKFRLLPKLMKYLIPLSLVYFFEYFINMGLYELIQFDGIWLSHSDQYRWLQVDYQIGVFISRSSAAFITFKKVWVIAILQGLNVVLFSTEAIFFYIPNIWIVFAVTFWEGLLGGGAYVNTFYSMLQTIPAEDLKDSLGIVTMADSLGITLAGWTAMEAHSAICKLPRPIR</sequence>
<evidence type="ECO:0000256" key="6">
    <source>
        <dbReference type="ARBA" id="ARBA00023136"/>
    </source>
</evidence>
<keyword evidence="3" id="KW-0813">Transport</keyword>
<dbReference type="PANTHER" id="PTHR10981">
    <property type="entry name" value="BATTENIN"/>
    <property type="match status" value="1"/>
</dbReference>
<keyword evidence="7" id="KW-0458">Lysosome</keyword>
<reference evidence="9" key="1">
    <citation type="submission" date="2025-08" db="UniProtKB">
        <authorList>
            <consortium name="RefSeq"/>
        </authorList>
    </citation>
    <scope>IDENTIFICATION</scope>
    <source>
        <strain evidence="9">USDA-PBARC FA_bdor</strain>
        <tissue evidence="9">Whole organism</tissue>
    </source>
</reference>
<dbReference type="InterPro" id="IPR003492">
    <property type="entry name" value="Battenin_disease_Cln3"/>
</dbReference>
<dbReference type="InterPro" id="IPR018460">
    <property type="entry name" value="Battenin_disease_Cln3_subgr"/>
</dbReference>
<dbReference type="Pfam" id="PF02487">
    <property type="entry name" value="CLN3"/>
    <property type="match status" value="2"/>
</dbReference>
<dbReference type="RefSeq" id="XP_011302546.1">
    <property type="nucleotide sequence ID" value="XM_011304244.1"/>
</dbReference>
<dbReference type="GO" id="GO:0051453">
    <property type="term" value="P:regulation of intracellular pH"/>
    <property type="evidence" value="ECO:0007669"/>
    <property type="project" value="TreeGrafter"/>
</dbReference>
<dbReference type="AlphaFoldDB" id="A0A9R1TYI9"/>
<comment type="subcellular location">
    <subcellularLocation>
        <location evidence="1">Endomembrane system</location>
        <topology evidence="1">Multi-pass membrane protein</topology>
    </subcellularLocation>
    <subcellularLocation>
        <location evidence="7">Lysosome membrane</location>
        <topology evidence="7">Multi-pass membrane protein</topology>
    </subcellularLocation>
</comment>
<accession>A0A9R1TYI9</accession>
<feature type="transmembrane region" description="Helical" evidence="7">
    <location>
        <begin position="110"/>
        <end position="130"/>
    </location>
</feature>
<dbReference type="CTD" id="1201"/>
<evidence type="ECO:0000313" key="8">
    <source>
        <dbReference type="Proteomes" id="UP000694866"/>
    </source>
</evidence>
<dbReference type="OrthoDB" id="5965864at2759"/>
<keyword evidence="8" id="KW-1185">Reference proteome</keyword>
<evidence type="ECO:0000313" key="9">
    <source>
        <dbReference type="RefSeq" id="XP_011302546.1"/>
    </source>
</evidence>
<protein>
    <recommendedName>
        <fullName evidence="7">Battenin</fullName>
    </recommendedName>
</protein>
<keyword evidence="4 7" id="KW-0812">Transmembrane</keyword>
<evidence type="ECO:0000256" key="2">
    <source>
        <dbReference type="ARBA" id="ARBA00007467"/>
    </source>
</evidence>
<dbReference type="Proteomes" id="UP000694866">
    <property type="component" value="Unplaced"/>
</dbReference>
<keyword evidence="6 7" id="KW-0472">Membrane</keyword>
<dbReference type="SUPFAM" id="SSF103473">
    <property type="entry name" value="MFS general substrate transporter"/>
    <property type="match status" value="1"/>
</dbReference>